<name>A0A8D8QUG1_9HEMI</name>
<proteinExistence type="predicted"/>
<feature type="compositionally biased region" description="Basic and acidic residues" evidence="1">
    <location>
        <begin position="76"/>
        <end position="86"/>
    </location>
</feature>
<accession>A0A8D8QUG1</accession>
<dbReference type="EMBL" id="HBUF01102846">
    <property type="protein sequence ID" value="CAG6638483.1"/>
    <property type="molecule type" value="Transcribed_RNA"/>
</dbReference>
<organism evidence="2">
    <name type="scientific">Cacopsylla melanoneura</name>
    <dbReference type="NCBI Taxonomy" id="428564"/>
    <lineage>
        <taxon>Eukaryota</taxon>
        <taxon>Metazoa</taxon>
        <taxon>Ecdysozoa</taxon>
        <taxon>Arthropoda</taxon>
        <taxon>Hexapoda</taxon>
        <taxon>Insecta</taxon>
        <taxon>Pterygota</taxon>
        <taxon>Neoptera</taxon>
        <taxon>Paraneoptera</taxon>
        <taxon>Hemiptera</taxon>
        <taxon>Sternorrhyncha</taxon>
        <taxon>Psylloidea</taxon>
        <taxon>Psyllidae</taxon>
        <taxon>Psyllinae</taxon>
        <taxon>Cacopsylla</taxon>
    </lineage>
</organism>
<feature type="compositionally biased region" description="Basic and acidic residues" evidence="1">
    <location>
        <begin position="1"/>
        <end position="20"/>
    </location>
</feature>
<feature type="compositionally biased region" description="Polar residues" evidence="1">
    <location>
        <begin position="87"/>
        <end position="102"/>
    </location>
</feature>
<feature type="compositionally biased region" description="Basic and acidic residues" evidence="1">
    <location>
        <begin position="106"/>
        <end position="148"/>
    </location>
</feature>
<dbReference type="AlphaFoldDB" id="A0A8D8QUG1"/>
<evidence type="ECO:0000313" key="2">
    <source>
        <dbReference type="EMBL" id="CAG6638481.1"/>
    </source>
</evidence>
<protein>
    <submittedName>
        <fullName evidence="2">Uncharacterized protein</fullName>
    </submittedName>
</protein>
<feature type="region of interest" description="Disordered" evidence="1">
    <location>
        <begin position="76"/>
        <end position="163"/>
    </location>
</feature>
<feature type="region of interest" description="Disordered" evidence="1">
    <location>
        <begin position="1"/>
        <end position="21"/>
    </location>
</feature>
<sequence>MGSERMEETSEEIGGKHETVNKTVNINNTAVIFNETTLVPRGGSRDNTIDHSSAHVTFCDEQEICDTTSDKTADKYNLKDVEENRESISNQNESGKTSNETSIVDDESRKQNSQTDEKNSNVDDIFETKFDKTSRSLQTDRDDEHLETEYMDVQPGCSHDKDVDMKEVELTPSERGENVDGNIDENCANVNEKERLDQSHVEKSNDNDENGIKPERNSSCENSKESKKDHEVDSVKADSASGAQDELREKEGNDNDIEESKERTMDCGANNRREKELRHEENPTSTFDGELIVKDNKEEDRKNPVTSKEKERTDDDDVEEMEQDEGEPQPCLIGDLIDEINKNQTSLSKVPATMSSCVQNNMDPGKADQLKNILLLKNEPSFKLRKRVSNLGGKRKFGNVAGNKRREDLNIFLVKLIFGYSTSTNYNSRKCVEIVRNIIEMSRTREQEEMSRVAEEMEPSATILDQFKQDIYDLIRVAMF</sequence>
<evidence type="ECO:0000256" key="1">
    <source>
        <dbReference type="SAM" id="MobiDB-lite"/>
    </source>
</evidence>
<feature type="compositionally biased region" description="Basic and acidic residues" evidence="1">
    <location>
        <begin position="245"/>
        <end position="282"/>
    </location>
</feature>
<dbReference type="EMBL" id="HBUF01102845">
    <property type="protein sequence ID" value="CAG6638481.1"/>
    <property type="molecule type" value="Transcribed_RNA"/>
</dbReference>
<feature type="compositionally biased region" description="Acidic residues" evidence="1">
    <location>
        <begin position="314"/>
        <end position="327"/>
    </location>
</feature>
<reference evidence="2" key="1">
    <citation type="submission" date="2021-05" db="EMBL/GenBank/DDBJ databases">
        <authorList>
            <person name="Alioto T."/>
            <person name="Alioto T."/>
            <person name="Gomez Garrido J."/>
        </authorList>
    </citation>
    <scope>NUCLEOTIDE SEQUENCE</scope>
</reference>
<feature type="region of interest" description="Disordered" evidence="1">
    <location>
        <begin position="191"/>
        <end position="331"/>
    </location>
</feature>
<feature type="compositionally biased region" description="Basic and acidic residues" evidence="1">
    <location>
        <begin position="191"/>
        <end position="236"/>
    </location>
</feature>
<feature type="compositionally biased region" description="Basic and acidic residues" evidence="1">
    <location>
        <begin position="291"/>
        <end position="313"/>
    </location>
</feature>